<dbReference type="Proteomes" id="UP000814033">
    <property type="component" value="Unassembled WGS sequence"/>
</dbReference>
<proteinExistence type="predicted"/>
<evidence type="ECO:0000313" key="2">
    <source>
        <dbReference type="Proteomes" id="UP000814033"/>
    </source>
</evidence>
<name>A0ACB8RSF0_9AGAM</name>
<reference evidence="1" key="1">
    <citation type="submission" date="2021-02" db="EMBL/GenBank/DDBJ databases">
        <authorList>
            <consortium name="DOE Joint Genome Institute"/>
            <person name="Ahrendt S."/>
            <person name="Looney B.P."/>
            <person name="Miyauchi S."/>
            <person name="Morin E."/>
            <person name="Drula E."/>
            <person name="Courty P.E."/>
            <person name="Chicoki N."/>
            <person name="Fauchery L."/>
            <person name="Kohler A."/>
            <person name="Kuo A."/>
            <person name="Labutti K."/>
            <person name="Pangilinan J."/>
            <person name="Lipzen A."/>
            <person name="Riley R."/>
            <person name="Andreopoulos W."/>
            <person name="He G."/>
            <person name="Johnson J."/>
            <person name="Barry K.W."/>
            <person name="Grigoriev I.V."/>
            <person name="Nagy L."/>
            <person name="Hibbett D."/>
            <person name="Henrissat B."/>
            <person name="Matheny P.B."/>
            <person name="Labbe J."/>
            <person name="Martin F."/>
        </authorList>
    </citation>
    <scope>NUCLEOTIDE SEQUENCE</scope>
    <source>
        <strain evidence="1">FP105234-sp</strain>
    </source>
</reference>
<organism evidence="1 2">
    <name type="scientific">Auriscalpium vulgare</name>
    <dbReference type="NCBI Taxonomy" id="40419"/>
    <lineage>
        <taxon>Eukaryota</taxon>
        <taxon>Fungi</taxon>
        <taxon>Dikarya</taxon>
        <taxon>Basidiomycota</taxon>
        <taxon>Agaricomycotina</taxon>
        <taxon>Agaricomycetes</taxon>
        <taxon>Russulales</taxon>
        <taxon>Auriscalpiaceae</taxon>
        <taxon>Auriscalpium</taxon>
    </lineage>
</organism>
<evidence type="ECO:0000313" key="1">
    <source>
        <dbReference type="EMBL" id="KAI0047043.1"/>
    </source>
</evidence>
<gene>
    <name evidence="1" type="ORF">FA95DRAFT_1287588</name>
</gene>
<protein>
    <submittedName>
        <fullName evidence="1">Uncharacterized protein</fullName>
    </submittedName>
</protein>
<sequence length="90" mass="9639">MALYALGYQLLRCIFLIYVYGSPKVACRPSGDSALLLAIPVCCLCVIIMTASYTKATVSVTVISEIGDSHLNLAQSTAFRSRSALADNAY</sequence>
<comment type="caution">
    <text evidence="1">The sequence shown here is derived from an EMBL/GenBank/DDBJ whole genome shotgun (WGS) entry which is preliminary data.</text>
</comment>
<dbReference type="EMBL" id="MU275912">
    <property type="protein sequence ID" value="KAI0047043.1"/>
    <property type="molecule type" value="Genomic_DNA"/>
</dbReference>
<keyword evidence="2" id="KW-1185">Reference proteome</keyword>
<accession>A0ACB8RSF0</accession>
<reference evidence="1" key="2">
    <citation type="journal article" date="2022" name="New Phytol.">
        <title>Evolutionary transition to the ectomycorrhizal habit in the genomes of a hyperdiverse lineage of mushroom-forming fungi.</title>
        <authorList>
            <person name="Looney B."/>
            <person name="Miyauchi S."/>
            <person name="Morin E."/>
            <person name="Drula E."/>
            <person name="Courty P.E."/>
            <person name="Kohler A."/>
            <person name="Kuo A."/>
            <person name="LaButti K."/>
            <person name="Pangilinan J."/>
            <person name="Lipzen A."/>
            <person name="Riley R."/>
            <person name="Andreopoulos W."/>
            <person name="He G."/>
            <person name="Johnson J."/>
            <person name="Nolan M."/>
            <person name="Tritt A."/>
            <person name="Barry K.W."/>
            <person name="Grigoriev I.V."/>
            <person name="Nagy L.G."/>
            <person name="Hibbett D."/>
            <person name="Henrissat B."/>
            <person name="Matheny P.B."/>
            <person name="Labbe J."/>
            <person name="Martin F.M."/>
        </authorList>
    </citation>
    <scope>NUCLEOTIDE SEQUENCE</scope>
    <source>
        <strain evidence="1">FP105234-sp</strain>
    </source>
</reference>